<name>A0A165NQ98_9APHY</name>
<gene>
    <name evidence="1" type="ORF">DAEQUDRAFT_729274</name>
</gene>
<evidence type="ECO:0000313" key="1">
    <source>
        <dbReference type="EMBL" id="KZT67239.1"/>
    </source>
</evidence>
<dbReference type="OrthoDB" id="2801352at2759"/>
<evidence type="ECO:0000313" key="2">
    <source>
        <dbReference type="Proteomes" id="UP000076727"/>
    </source>
</evidence>
<keyword evidence="2" id="KW-1185">Reference proteome</keyword>
<reference evidence="1 2" key="1">
    <citation type="journal article" date="2016" name="Mol. Biol. Evol.">
        <title>Comparative Genomics of Early-Diverging Mushroom-Forming Fungi Provides Insights into the Origins of Lignocellulose Decay Capabilities.</title>
        <authorList>
            <person name="Nagy L.G."/>
            <person name="Riley R."/>
            <person name="Tritt A."/>
            <person name="Adam C."/>
            <person name="Daum C."/>
            <person name="Floudas D."/>
            <person name="Sun H."/>
            <person name="Yadav J.S."/>
            <person name="Pangilinan J."/>
            <person name="Larsson K.H."/>
            <person name="Matsuura K."/>
            <person name="Barry K."/>
            <person name="Labutti K."/>
            <person name="Kuo R."/>
            <person name="Ohm R.A."/>
            <person name="Bhattacharya S.S."/>
            <person name="Shirouzu T."/>
            <person name="Yoshinaga Y."/>
            <person name="Martin F.M."/>
            <person name="Grigoriev I.V."/>
            <person name="Hibbett D.S."/>
        </authorList>
    </citation>
    <scope>NUCLEOTIDE SEQUENCE [LARGE SCALE GENOMIC DNA]</scope>
    <source>
        <strain evidence="1 2">L-15889</strain>
    </source>
</reference>
<dbReference type="AlphaFoldDB" id="A0A165NQ98"/>
<sequence>MKERNGLRRFPLEIWFSVICQLKDDGRALKACSLTCKEWRIAARPHLWRSLNLIKCDGLRGSRRLRIFLEEHSDLAELVHTLSVSLHHSEVSLLSVFINLTRLAWRHETKYPKDPRNHADIIIISSVTTLVLRFDECPSLQRFERLLSSFPRLSYLDVSTSLSLLGAGLMHRQIRREEPPKSPLILLHLRKLQFHSADLLQSLPRITRSSGTSLTHLFLEVDEMYWIPLGDLQHILDLSQNIRLVELETRMGRFDPWIEGWGVYLAASLSQITPSHTSLRRVVLHVMSPEHRASWPETLAYWSDPGQLLGQELSRVLDELPAVTVVIRQVWSCSESFAQETHESLSHHLLWRFPALGDHSRRLRFVWNLQPSRSSAVGDLRISIHDVPLIRNVASGPDQGR</sequence>
<proteinExistence type="predicted"/>
<organism evidence="1 2">
    <name type="scientific">Daedalea quercina L-15889</name>
    <dbReference type="NCBI Taxonomy" id="1314783"/>
    <lineage>
        <taxon>Eukaryota</taxon>
        <taxon>Fungi</taxon>
        <taxon>Dikarya</taxon>
        <taxon>Basidiomycota</taxon>
        <taxon>Agaricomycotina</taxon>
        <taxon>Agaricomycetes</taxon>
        <taxon>Polyporales</taxon>
        <taxon>Fomitopsis</taxon>
    </lineage>
</organism>
<accession>A0A165NQ98</accession>
<dbReference type="Proteomes" id="UP000076727">
    <property type="component" value="Unassembled WGS sequence"/>
</dbReference>
<evidence type="ECO:0008006" key="3">
    <source>
        <dbReference type="Google" id="ProtNLM"/>
    </source>
</evidence>
<dbReference type="InterPro" id="IPR036047">
    <property type="entry name" value="F-box-like_dom_sf"/>
</dbReference>
<dbReference type="SUPFAM" id="SSF81383">
    <property type="entry name" value="F-box domain"/>
    <property type="match status" value="1"/>
</dbReference>
<protein>
    <recommendedName>
        <fullName evidence="3">F-box domain-containing protein</fullName>
    </recommendedName>
</protein>
<dbReference type="EMBL" id="KV429078">
    <property type="protein sequence ID" value="KZT67239.1"/>
    <property type="molecule type" value="Genomic_DNA"/>
</dbReference>